<dbReference type="PANTHER" id="PTHR31097:SF2">
    <property type="entry name" value="CHROMOSOME 7 OPEN READING FRAME 57"/>
    <property type="match status" value="1"/>
</dbReference>
<feature type="compositionally biased region" description="Basic and acidic residues" evidence="1">
    <location>
        <begin position="178"/>
        <end position="192"/>
    </location>
</feature>
<protein>
    <submittedName>
        <fullName evidence="3">Uncharacterized protein C7orf57</fullName>
    </submittedName>
</protein>
<dbReference type="InterPro" id="IPR040247">
    <property type="entry name" value="DUF5524"/>
</dbReference>
<dbReference type="KEGG" id="alim:106523310"/>
<reference evidence="3" key="1">
    <citation type="submission" date="2025-08" db="UniProtKB">
        <authorList>
            <consortium name="RefSeq"/>
        </authorList>
    </citation>
    <scope>IDENTIFICATION</scope>
    <source>
        <strain evidence="3">Quisiro</strain>
    </source>
</reference>
<feature type="compositionally biased region" description="Polar residues" evidence="1">
    <location>
        <begin position="135"/>
        <end position="152"/>
    </location>
</feature>
<name>A0A2I4BWL7_AUSLI</name>
<proteinExistence type="predicted"/>
<evidence type="ECO:0000313" key="2">
    <source>
        <dbReference type="Proteomes" id="UP000192220"/>
    </source>
</evidence>
<dbReference type="OrthoDB" id="10012494at2759"/>
<sequence>MLIQSSGEGACRESTSGSQQLLLLAAVRVNPCPWRPILHFQTKSVSATAFLWSSAMNSKNSLAFTLDLQPGKSAEPQTPDGHISQIPGLSPSVISHPEEKARGKRVTVQESDSDYVKLAKQGGHKGLLWHEETSHPNSSKPPNMSSGNTVQPSKEEKNLGAFQPLETPFWTDSMMSWERGDGSRDGKEKSPDVKSNLMNELQRTSPFETSKYKRVVFDKKPAPVDMSKLLSFGYAEDNKPAQ</sequence>
<dbReference type="AlphaFoldDB" id="A0A2I4BWL7"/>
<dbReference type="GeneID" id="106523310"/>
<keyword evidence="2" id="KW-1185">Reference proteome</keyword>
<accession>A0A2I4BWL7</accession>
<feature type="region of interest" description="Disordered" evidence="1">
    <location>
        <begin position="129"/>
        <end position="154"/>
    </location>
</feature>
<organism evidence="2 3">
    <name type="scientific">Austrofundulus limnaeus</name>
    <name type="common">Annual killifish</name>
    <dbReference type="NCBI Taxonomy" id="52670"/>
    <lineage>
        <taxon>Eukaryota</taxon>
        <taxon>Metazoa</taxon>
        <taxon>Chordata</taxon>
        <taxon>Craniata</taxon>
        <taxon>Vertebrata</taxon>
        <taxon>Euteleostomi</taxon>
        <taxon>Actinopterygii</taxon>
        <taxon>Neopterygii</taxon>
        <taxon>Teleostei</taxon>
        <taxon>Neoteleostei</taxon>
        <taxon>Acanthomorphata</taxon>
        <taxon>Ovalentaria</taxon>
        <taxon>Atherinomorphae</taxon>
        <taxon>Cyprinodontiformes</taxon>
        <taxon>Rivulidae</taxon>
        <taxon>Austrofundulus</taxon>
    </lineage>
</organism>
<evidence type="ECO:0000313" key="3">
    <source>
        <dbReference type="RefSeq" id="XP_013872141.1"/>
    </source>
</evidence>
<dbReference type="RefSeq" id="XP_013872141.1">
    <property type="nucleotide sequence ID" value="XM_014016687.1"/>
</dbReference>
<dbReference type="Pfam" id="PF17662">
    <property type="entry name" value="DUF5524"/>
    <property type="match status" value="1"/>
</dbReference>
<gene>
    <name evidence="3" type="primary">LOC106523310</name>
</gene>
<evidence type="ECO:0000256" key="1">
    <source>
        <dbReference type="SAM" id="MobiDB-lite"/>
    </source>
</evidence>
<feature type="region of interest" description="Disordered" evidence="1">
    <location>
        <begin position="174"/>
        <end position="205"/>
    </location>
</feature>
<dbReference type="Proteomes" id="UP000192220">
    <property type="component" value="Unplaced"/>
</dbReference>
<dbReference type="PANTHER" id="PTHR31097">
    <property type="entry name" value="SI:DKEY-276J7.1"/>
    <property type="match status" value="1"/>
</dbReference>
<feature type="region of interest" description="Disordered" evidence="1">
    <location>
        <begin position="69"/>
        <end position="112"/>
    </location>
</feature>
<dbReference type="InParanoid" id="A0A2I4BWL7"/>
<feature type="compositionally biased region" description="Polar residues" evidence="1">
    <location>
        <begin position="196"/>
        <end position="205"/>
    </location>
</feature>